<keyword evidence="3" id="KW-1003">Cell membrane</keyword>
<evidence type="ECO:0000256" key="8">
    <source>
        <dbReference type="ARBA" id="ARBA00023065"/>
    </source>
</evidence>
<evidence type="ECO:0000256" key="11">
    <source>
        <dbReference type="ARBA" id="ARBA00023170"/>
    </source>
</evidence>
<keyword evidence="6 19" id="KW-1133">Transmembrane helix</keyword>
<comment type="caution">
    <text evidence="19">Lacks conserved residue(s) required for the propagation of feature annotation.</text>
</comment>
<keyword evidence="16" id="KW-1071">Ligand-gated ion channel</keyword>
<dbReference type="Pfam" id="PF02932">
    <property type="entry name" value="Neur_chan_memb"/>
    <property type="match status" value="3"/>
</dbReference>
<keyword evidence="8 19" id="KW-0406">Ion transport</keyword>
<evidence type="ECO:0000256" key="6">
    <source>
        <dbReference type="ARBA" id="ARBA00022989"/>
    </source>
</evidence>
<evidence type="ECO:0000256" key="15">
    <source>
        <dbReference type="ARBA" id="ARBA00023257"/>
    </source>
</evidence>
<dbReference type="Proteomes" id="UP000827892">
    <property type="component" value="Chromosome III"/>
</dbReference>
<dbReference type="InterPro" id="IPR006028">
    <property type="entry name" value="GABAA/Glycine_rcpt"/>
</dbReference>
<keyword evidence="17 19" id="KW-0407">Ion channel</keyword>
<keyword evidence="10" id="KW-1015">Disulfide bond</keyword>
<dbReference type="GO" id="GO:0005254">
    <property type="term" value="F:chloride channel activity"/>
    <property type="evidence" value="ECO:0007669"/>
    <property type="project" value="UniProtKB-KW"/>
</dbReference>
<keyword evidence="4 19" id="KW-0812">Transmembrane</keyword>
<feature type="domain" description="Neurotransmitter-gated ion-channel transmembrane" evidence="21">
    <location>
        <begin position="862"/>
        <end position="967"/>
    </location>
</feature>
<evidence type="ECO:0000313" key="22">
    <source>
        <dbReference type="EMBL" id="ULT99915.1"/>
    </source>
</evidence>
<keyword evidence="14" id="KW-0868">Chloride</keyword>
<evidence type="ECO:0000256" key="12">
    <source>
        <dbReference type="ARBA" id="ARBA00023173"/>
    </source>
</evidence>
<name>A0AAE9DAQ9_CAEBR</name>
<keyword evidence="25" id="KW-1185">Reference proteome</keyword>
<keyword evidence="12" id="KW-0869">Chloride channel</keyword>
<evidence type="ECO:0000313" key="24">
    <source>
        <dbReference type="Proteomes" id="UP000827892"/>
    </source>
</evidence>
<dbReference type="Pfam" id="PF02931">
    <property type="entry name" value="Neur_chan_LBD"/>
    <property type="match status" value="1"/>
</dbReference>
<evidence type="ECO:0000259" key="21">
    <source>
        <dbReference type="Pfam" id="PF02932"/>
    </source>
</evidence>
<evidence type="ECO:0000256" key="3">
    <source>
        <dbReference type="ARBA" id="ARBA00022475"/>
    </source>
</evidence>
<dbReference type="PANTHER" id="PTHR18945">
    <property type="entry name" value="NEUROTRANSMITTER GATED ION CHANNEL"/>
    <property type="match status" value="1"/>
</dbReference>
<keyword evidence="9 19" id="KW-0472">Membrane</keyword>
<dbReference type="PROSITE" id="PS00236">
    <property type="entry name" value="NEUROTR_ION_CHANNEL"/>
    <property type="match status" value="1"/>
</dbReference>
<keyword evidence="2 19" id="KW-0813">Transport</keyword>
<dbReference type="PRINTS" id="PR01160">
    <property type="entry name" value="GABAARBETA"/>
</dbReference>
<proteinExistence type="inferred from homology"/>
<gene>
    <name evidence="22" type="ORF">L3Y34_000881</name>
    <name evidence="23" type="ORF">L5515_003740</name>
</gene>
<dbReference type="FunFam" id="1.20.58.390:FF:000067">
    <property type="entry name" value="Glycine receptor subunit alpha-2"/>
    <property type="match status" value="2"/>
</dbReference>
<dbReference type="InterPro" id="IPR002289">
    <property type="entry name" value="GABAAb_rcpt"/>
</dbReference>
<evidence type="ECO:0000256" key="1">
    <source>
        <dbReference type="ARBA" id="ARBA00010180"/>
    </source>
</evidence>
<evidence type="ECO:0000313" key="23">
    <source>
        <dbReference type="EMBL" id="UMM22609.1"/>
    </source>
</evidence>
<dbReference type="GO" id="GO:0005230">
    <property type="term" value="F:extracellular ligand-gated monoatomic ion channel activity"/>
    <property type="evidence" value="ECO:0007669"/>
    <property type="project" value="InterPro"/>
</dbReference>
<evidence type="ECO:0000256" key="7">
    <source>
        <dbReference type="ARBA" id="ARBA00023018"/>
    </source>
</evidence>
<dbReference type="NCBIfam" id="TIGR00860">
    <property type="entry name" value="LIC"/>
    <property type="match status" value="1"/>
</dbReference>
<keyword evidence="7" id="KW-0770">Synapse</keyword>
<keyword evidence="13" id="KW-0325">Glycoprotein</keyword>
<dbReference type="PRINTS" id="PR00252">
    <property type="entry name" value="NRIONCHANNEL"/>
</dbReference>
<feature type="transmembrane region" description="Helical" evidence="19">
    <location>
        <begin position="919"/>
        <end position="941"/>
    </location>
</feature>
<evidence type="ECO:0000256" key="5">
    <source>
        <dbReference type="ARBA" id="ARBA00022729"/>
    </source>
</evidence>
<dbReference type="SUPFAM" id="SSF63712">
    <property type="entry name" value="Nicotinic receptor ligand binding domain-like"/>
    <property type="match status" value="1"/>
</dbReference>
<dbReference type="FunFam" id="2.70.170.10:FF:000154">
    <property type="entry name" value="Uncharacterized protein"/>
    <property type="match status" value="1"/>
</dbReference>
<feature type="domain" description="Neurotransmitter-gated ion-channel ligand-binding" evidence="20">
    <location>
        <begin position="36"/>
        <end position="245"/>
    </location>
</feature>
<sequence>MTRPLIFVVLLTAQICLHVVLCQDEDSHINTALLSSVLDRLTNRTTYDKRLRPRYGEKPVDVGITIHVSSISAVSEVDMDFTLDFYMRQTWQDPRLAFGSLDLGLSKEIDSLTVGVDYLDKLWKPDTFFPNEKKSFFHLATTHNSFLRIDSDGTVYTSQRLTVTATCPMDLKLFPMDSQHCKLEIESYGYSILDIVYVSHEKKSVSTESYELPQFVLQSIKVVNQTQKLSSGEYSRLCWFFLFKRNIGFYIIQIYLPSVLIVVISWVSFWLSRDATPARVALGVTTVLTMTTLMTMTNSAMPKVSYVKSIDIFLGVCFMMVFCSLLEYAAVGYISKRMKLVRARKESRMLTPLPQMEAPPKRTLSVPSYFNNTTYRPFYSSTDRTSNLYIPESQRTIIFANEDAVPNELTPMLGRSNSQASVFLYQTAIITDDDFGRFWRWLRPSNIDKYSRSLFPSIFVLFNVGYWAYFIRLSQIEEQQRNNGYQTKDIDYYWGKKRTDLETTAVKFDTFQLPQFQPTLYFVNTTKAETSSGKYVRLALEVILVRNMGFYTMNIVIPSILIVTISWVSFWLNREASPARVGLGVTTVLTMTTLITTTNNSMPKVSYVKGLDVFLNFCFVMVFASLLEYAIVSYMNKRLVLRREKRRKAAEQQQRNEMPMFNASPKAANNNSYEMTLMSQNSTPAKSYVQADLYFAGHNSSMNPLMEIPENCDCRTIPMMQHPRLVTDGAHTLWPAPFARPKKASKTCCQRWTPAKIDKLSRYCFPLSFSVFNVVYWLKTTSGSTSTDAYSTAEIEYNWCTSKEPNCASAVKADANIELSSYQFTKICQKRTLASTSSGTYSRLRVSFIFDRDSGFYFLQIFFPASLVVVLSWISFWINRDSAPSRTLIGTMTVLTETHLMTGTNRRLPPVAYVKAVDVFLGFCYLLVILALIEYACVAYSKKKNEDRRRREKKMEHKPAPPTPDILHDIRLAECTCNAAPTSIIAVIKQPNRFCVSHSHIDIVSRAAFPIVFIVFNIVFWLMLLYKSKRLPYISEHEGDRCDAPELH</sequence>
<accession>A0AAE9DAQ9</accession>
<evidence type="ECO:0000256" key="2">
    <source>
        <dbReference type="ARBA" id="ARBA00022448"/>
    </source>
</evidence>
<evidence type="ECO:0000313" key="25">
    <source>
        <dbReference type="Proteomes" id="UP000829354"/>
    </source>
</evidence>
<dbReference type="CDD" id="cd19049">
    <property type="entry name" value="LGIC_TM_anion"/>
    <property type="match status" value="3"/>
</dbReference>
<evidence type="ECO:0000259" key="20">
    <source>
        <dbReference type="Pfam" id="PF02931"/>
    </source>
</evidence>
<dbReference type="GO" id="GO:0034707">
    <property type="term" value="C:chloride channel complex"/>
    <property type="evidence" value="ECO:0007669"/>
    <property type="project" value="UniProtKB-KW"/>
</dbReference>
<comment type="similarity">
    <text evidence="1">Belongs to the ligand-gated ion channel (TC 1.A.9) family. Gamma-aminobutyric acid receptor (TC 1.A.9.5) subfamily.</text>
</comment>
<dbReference type="AlphaFoldDB" id="A0AAE9DAQ9"/>
<dbReference type="GO" id="GO:0045211">
    <property type="term" value="C:postsynaptic membrane"/>
    <property type="evidence" value="ECO:0007669"/>
    <property type="project" value="UniProtKB-SubCell"/>
</dbReference>
<feature type="transmembrane region" description="Helical" evidence="19">
    <location>
        <begin position="312"/>
        <end position="335"/>
    </location>
</feature>
<dbReference type="InterPro" id="IPR036734">
    <property type="entry name" value="Neur_chan_lig-bd_sf"/>
</dbReference>
<evidence type="ECO:0000256" key="9">
    <source>
        <dbReference type="ARBA" id="ARBA00023136"/>
    </source>
</evidence>
<evidence type="ECO:0000256" key="10">
    <source>
        <dbReference type="ARBA" id="ARBA00023157"/>
    </source>
</evidence>
<dbReference type="SUPFAM" id="SSF90112">
    <property type="entry name" value="Neurotransmitter-gated ion-channel transmembrane pore"/>
    <property type="match status" value="3"/>
</dbReference>
<feature type="domain" description="Neurotransmitter-gated ion-channel transmembrane" evidence="21">
    <location>
        <begin position="254"/>
        <end position="467"/>
    </location>
</feature>
<dbReference type="Gene3D" id="1.20.58.390">
    <property type="entry name" value="Neurotransmitter-gated ion-channel transmembrane domain"/>
    <property type="match status" value="3"/>
</dbReference>
<protein>
    <recommendedName>
        <fullName evidence="26">Protein CBR-UNC-49</fullName>
    </recommendedName>
</protein>
<dbReference type="FunFam" id="1.20.58.390:FF:000113">
    <property type="entry name" value="Ionotropic GABA receptor subunit UNC-49Cshort"/>
    <property type="match status" value="1"/>
</dbReference>
<keyword evidence="5 19" id="KW-0732">Signal</keyword>
<dbReference type="Proteomes" id="UP000829354">
    <property type="component" value="Chromosome III"/>
</dbReference>
<reference evidence="22 24" key="2">
    <citation type="submission" date="2022-05" db="EMBL/GenBank/DDBJ databases">
        <title>Chromosome-level reference genomes for two strains of Caenorhabditis briggsae: an improved platform for comparative genomics.</title>
        <authorList>
            <person name="Stevens L."/>
            <person name="Andersen E.C."/>
        </authorList>
    </citation>
    <scope>NUCLEOTIDE SEQUENCE [LARGE SCALE GENOMIC DNA]</scope>
    <source>
        <strain evidence="22">QX1410_ONT</strain>
        <tissue evidence="22">Whole-organism</tissue>
    </source>
</reference>
<dbReference type="InterPro" id="IPR006202">
    <property type="entry name" value="Neur_chan_lig-bd"/>
</dbReference>
<feature type="transmembrane region" description="Helical" evidence="19">
    <location>
        <begin position="855"/>
        <end position="878"/>
    </location>
</feature>
<feature type="chain" id="PRO_5044522364" description="Protein CBR-UNC-49" evidence="19">
    <location>
        <begin position="23"/>
        <end position="1048"/>
    </location>
</feature>
<feature type="signal peptide" evidence="19">
    <location>
        <begin position="1"/>
        <end position="22"/>
    </location>
</feature>
<evidence type="ECO:0000256" key="17">
    <source>
        <dbReference type="ARBA" id="ARBA00023303"/>
    </source>
</evidence>
<organism evidence="22 24">
    <name type="scientific">Caenorhabditis briggsae</name>
    <dbReference type="NCBI Taxonomy" id="6238"/>
    <lineage>
        <taxon>Eukaryota</taxon>
        <taxon>Metazoa</taxon>
        <taxon>Ecdysozoa</taxon>
        <taxon>Nematoda</taxon>
        <taxon>Chromadorea</taxon>
        <taxon>Rhabditida</taxon>
        <taxon>Rhabditina</taxon>
        <taxon>Rhabditomorpha</taxon>
        <taxon>Rhabditoidea</taxon>
        <taxon>Rhabditidae</taxon>
        <taxon>Peloderinae</taxon>
        <taxon>Caenorhabditis</taxon>
    </lineage>
</organism>
<dbReference type="InterPro" id="IPR038050">
    <property type="entry name" value="Neuro_actylchol_rec"/>
</dbReference>
<reference evidence="23 25" key="1">
    <citation type="submission" date="2022-04" db="EMBL/GenBank/DDBJ databases">
        <title>Chromosome-level reference genomes for two strains of Caenorhabditis briggsae: an improved platform for comparative genomics.</title>
        <authorList>
            <person name="Stevens L."/>
            <person name="Andersen E."/>
        </authorList>
    </citation>
    <scope>NUCLEOTIDE SEQUENCE [LARGE SCALE GENOMIC DNA]</scope>
    <source>
        <strain evidence="23">VX34</strain>
        <tissue evidence="23">Whole-organism</tissue>
    </source>
</reference>
<keyword evidence="15" id="KW-0628">Postsynaptic cell membrane</keyword>
<feature type="transmembrane region" description="Helical" evidence="19">
    <location>
        <begin position="550"/>
        <end position="572"/>
    </location>
</feature>
<feature type="transmembrane region" description="Helical" evidence="19">
    <location>
        <begin position="613"/>
        <end position="636"/>
    </location>
</feature>
<dbReference type="InterPro" id="IPR018000">
    <property type="entry name" value="Neurotransmitter_ion_chnl_CS"/>
</dbReference>
<dbReference type="PRINTS" id="PR00253">
    <property type="entry name" value="GABAARECEPTR"/>
</dbReference>
<dbReference type="InterPro" id="IPR006201">
    <property type="entry name" value="Neur_channel"/>
</dbReference>
<evidence type="ECO:0000256" key="19">
    <source>
        <dbReference type="RuleBase" id="RU000687"/>
    </source>
</evidence>
<feature type="transmembrane region" description="Helical" evidence="19">
    <location>
        <begin position="247"/>
        <end position="271"/>
    </location>
</feature>
<evidence type="ECO:0000256" key="18">
    <source>
        <dbReference type="ARBA" id="ARBA00034104"/>
    </source>
</evidence>
<feature type="transmembrane region" description="Helical" evidence="19">
    <location>
        <begin position="579"/>
        <end position="598"/>
    </location>
</feature>
<dbReference type="EMBL" id="CP090893">
    <property type="protein sequence ID" value="ULT99915.1"/>
    <property type="molecule type" value="Genomic_DNA"/>
</dbReference>
<evidence type="ECO:0008006" key="26">
    <source>
        <dbReference type="Google" id="ProtNLM"/>
    </source>
</evidence>
<dbReference type="Gene3D" id="2.70.170.10">
    <property type="entry name" value="Neurotransmitter-gated ion-channel ligand-binding domain"/>
    <property type="match status" value="1"/>
</dbReference>
<feature type="domain" description="Neurotransmitter-gated ion-channel transmembrane" evidence="21">
    <location>
        <begin position="555"/>
        <end position="777"/>
    </location>
</feature>
<feature type="transmembrane region" description="Helical" evidence="19">
    <location>
        <begin position="280"/>
        <end position="300"/>
    </location>
</feature>
<evidence type="ECO:0000256" key="14">
    <source>
        <dbReference type="ARBA" id="ARBA00023214"/>
    </source>
</evidence>
<dbReference type="InterPro" id="IPR036719">
    <property type="entry name" value="Neuro-gated_channel_TM_sf"/>
</dbReference>
<comment type="subcellular location">
    <subcellularLocation>
        <location evidence="18">Postsynaptic cell membrane</location>
        <topology evidence="18">Multi-pass membrane protein</topology>
    </subcellularLocation>
</comment>
<dbReference type="GO" id="GO:0004890">
    <property type="term" value="F:GABA-A receptor activity"/>
    <property type="evidence" value="ECO:0007669"/>
    <property type="project" value="InterPro"/>
</dbReference>
<dbReference type="InterPro" id="IPR006029">
    <property type="entry name" value="Neurotrans-gated_channel_TM"/>
</dbReference>
<evidence type="ECO:0000256" key="13">
    <source>
        <dbReference type="ARBA" id="ARBA00023180"/>
    </source>
</evidence>
<dbReference type="EMBL" id="CP092622">
    <property type="protein sequence ID" value="UMM22609.1"/>
    <property type="molecule type" value="Genomic_DNA"/>
</dbReference>
<keyword evidence="11" id="KW-0675">Receptor</keyword>
<feature type="transmembrane region" description="Helical" evidence="19">
    <location>
        <begin position="453"/>
        <end position="471"/>
    </location>
</feature>
<feature type="transmembrane region" description="Helical" evidence="19">
    <location>
        <begin position="1007"/>
        <end position="1026"/>
    </location>
</feature>
<evidence type="ECO:0000256" key="4">
    <source>
        <dbReference type="ARBA" id="ARBA00022692"/>
    </source>
</evidence>
<evidence type="ECO:0000256" key="16">
    <source>
        <dbReference type="ARBA" id="ARBA00023286"/>
    </source>
</evidence>